<dbReference type="KEGG" id="asz:ASN_938"/>
<dbReference type="SUPFAM" id="SSF53474">
    <property type="entry name" value="alpha/beta-Hydrolases"/>
    <property type="match status" value="1"/>
</dbReference>
<dbReference type="Pfam" id="PF12146">
    <property type="entry name" value="Hydrolase_4"/>
    <property type="match status" value="1"/>
</dbReference>
<dbReference type="PANTHER" id="PTHR43265">
    <property type="entry name" value="ESTERASE ESTD"/>
    <property type="match status" value="1"/>
</dbReference>
<dbReference type="InterPro" id="IPR053145">
    <property type="entry name" value="AB_hydrolase_Est10"/>
</dbReference>
<dbReference type="InterPro" id="IPR022742">
    <property type="entry name" value="Hydrolase_4"/>
</dbReference>
<accession>A0A0U5B7H3</accession>
<gene>
    <name evidence="3" type="ORF">ASN_938</name>
</gene>
<evidence type="ECO:0000256" key="1">
    <source>
        <dbReference type="SAM" id="SignalP"/>
    </source>
</evidence>
<keyword evidence="4" id="KW-1185">Reference proteome</keyword>
<evidence type="ECO:0000259" key="2">
    <source>
        <dbReference type="Pfam" id="PF12146"/>
    </source>
</evidence>
<keyword evidence="1" id="KW-0732">Signal</keyword>
<reference evidence="4" key="1">
    <citation type="submission" date="2014-09" db="EMBL/GenBank/DDBJ databases">
        <authorList>
            <person name="Illeghems K.G."/>
        </authorList>
    </citation>
    <scope>NUCLEOTIDE SEQUENCE [LARGE SCALE GENOMIC DNA]</scope>
    <source>
        <strain evidence="4">108B</strain>
    </source>
</reference>
<dbReference type="Proteomes" id="UP000056109">
    <property type="component" value="Chromosome I"/>
</dbReference>
<dbReference type="InterPro" id="IPR029058">
    <property type="entry name" value="AB_hydrolase_fold"/>
</dbReference>
<dbReference type="Gene3D" id="3.40.50.1820">
    <property type="entry name" value="alpha/beta hydrolase"/>
    <property type="match status" value="1"/>
</dbReference>
<evidence type="ECO:0000313" key="4">
    <source>
        <dbReference type="Proteomes" id="UP000056109"/>
    </source>
</evidence>
<dbReference type="PANTHER" id="PTHR43265:SF1">
    <property type="entry name" value="ESTERASE ESTD"/>
    <property type="match status" value="1"/>
</dbReference>
<name>A0A0U5B7H3_9PROT</name>
<proteinExistence type="predicted"/>
<evidence type="ECO:0000313" key="3">
    <source>
        <dbReference type="EMBL" id="CEF40338.1"/>
    </source>
</evidence>
<dbReference type="AlphaFoldDB" id="A0A0U5B7H3"/>
<protein>
    <submittedName>
        <fullName evidence="3">Alpha/beta hydrolase fold</fullName>
    </submittedName>
</protein>
<feature type="domain" description="Serine aminopeptidase S33" evidence="2">
    <location>
        <begin position="75"/>
        <end position="268"/>
    </location>
</feature>
<organism evidence="3 4">
    <name type="scientific">Acetobacter senegalensis</name>
    <dbReference type="NCBI Taxonomy" id="446692"/>
    <lineage>
        <taxon>Bacteria</taxon>
        <taxon>Pseudomonadati</taxon>
        <taxon>Pseudomonadota</taxon>
        <taxon>Alphaproteobacteria</taxon>
        <taxon>Acetobacterales</taxon>
        <taxon>Acetobacteraceae</taxon>
        <taxon>Acetobacter</taxon>
    </lineage>
</organism>
<dbReference type="RefSeq" id="WP_231948366.1">
    <property type="nucleotide sequence ID" value="NZ_LN606600.1"/>
</dbReference>
<dbReference type="GO" id="GO:0052689">
    <property type="term" value="F:carboxylic ester hydrolase activity"/>
    <property type="evidence" value="ECO:0007669"/>
    <property type="project" value="TreeGrafter"/>
</dbReference>
<feature type="chain" id="PRO_5006855069" evidence="1">
    <location>
        <begin position="26"/>
        <end position="320"/>
    </location>
</feature>
<sequence>MKLRTRVVGALMAGALMGAAGLAHAATDEDISAPGPLGLLKGTLTRAGNNAPVMLILPGSGPTDRDGNNPLGVKAATYKLLAEGLAAQGISSVRVDKRGLFASLAAVANGDSVTVDNYVQDTRNWMTSIQKQTGAHCVWLMGHSEGGLIALATAADNPAQICGVVLVATSGRRANDLLKAQMAKTPLSSQVNRIVDALASGQQVDVSAEPPRLRAMFRPSIQGFWISAFSYDPTDLIAKIKLPVLIMQGERDLQVGVEDAQKLKAADPAAKLVLLPDTNHVLKTVSSDIPRENLATYADPNLPLAPGVVDSIAGFIKKTP</sequence>
<feature type="signal peptide" evidence="1">
    <location>
        <begin position="1"/>
        <end position="25"/>
    </location>
</feature>
<keyword evidence="3" id="KW-0378">Hydrolase</keyword>
<dbReference type="PATRIC" id="fig|446692.3.peg.931"/>
<dbReference type="GeneID" id="34782073"/>
<dbReference type="EMBL" id="LN606600">
    <property type="protein sequence ID" value="CEF40338.1"/>
    <property type="molecule type" value="Genomic_DNA"/>
</dbReference>